<comment type="caution">
    <text evidence="1">The sequence shown here is derived from an EMBL/GenBank/DDBJ whole genome shotgun (WGS) entry which is preliminary data.</text>
</comment>
<sequence>MAVDNLKQIAELAGYVDELGQDEVQRLMSEAFAPAEELPSDYAPQLVMQWELADLRDAWRWTGELPPVQQTARIEKPSYRTAQATVDAFHFVLSLGDPERLAAWLRNHPDDASSLIGTLEEAA</sequence>
<proteinExistence type="predicted"/>
<dbReference type="AlphaFoldDB" id="A0A5S4X0P8"/>
<name>A0A5S4X0P8_9BRAD</name>
<dbReference type="EMBL" id="VSSR01000006">
    <property type="protein sequence ID" value="TYL87837.1"/>
    <property type="molecule type" value="Genomic_DNA"/>
</dbReference>
<evidence type="ECO:0000313" key="2">
    <source>
        <dbReference type="Proteomes" id="UP000324853"/>
    </source>
</evidence>
<evidence type="ECO:0000313" key="1">
    <source>
        <dbReference type="EMBL" id="TYL87837.1"/>
    </source>
</evidence>
<dbReference type="Proteomes" id="UP000324853">
    <property type="component" value="Unassembled WGS sequence"/>
</dbReference>
<reference evidence="1 2" key="1">
    <citation type="submission" date="2019-08" db="EMBL/GenBank/DDBJ databases">
        <title>Bradyrhizobium hipponensis sp. nov., a rhizobium isolated from a Lupinus angustifolius root nodule in Tunisia.</title>
        <authorList>
            <person name="Off K."/>
            <person name="Rejili M."/>
            <person name="Mars M."/>
            <person name="Brachmann A."/>
            <person name="Marin M."/>
        </authorList>
    </citation>
    <scope>NUCLEOTIDE SEQUENCE [LARGE SCALE GENOMIC DNA]</scope>
    <source>
        <strain evidence="1 2">CTAW11</strain>
    </source>
</reference>
<accession>A0A5S4X0P8</accession>
<gene>
    <name evidence="1" type="ORF">FXB38_03195</name>
</gene>
<dbReference type="OrthoDB" id="8239044at2"/>
<keyword evidence="2" id="KW-1185">Reference proteome</keyword>
<protein>
    <submittedName>
        <fullName evidence="1">Uncharacterized protein</fullName>
    </submittedName>
</protein>
<organism evidence="1 2">
    <name type="scientific">Bradyrhizobium cytisi</name>
    <dbReference type="NCBI Taxonomy" id="515489"/>
    <lineage>
        <taxon>Bacteria</taxon>
        <taxon>Pseudomonadati</taxon>
        <taxon>Pseudomonadota</taxon>
        <taxon>Alphaproteobacteria</taxon>
        <taxon>Hyphomicrobiales</taxon>
        <taxon>Nitrobacteraceae</taxon>
        <taxon>Bradyrhizobium</taxon>
    </lineage>
</organism>